<dbReference type="EMBL" id="KQ431453">
    <property type="protein sequence ID" value="KOF63162.1"/>
    <property type="molecule type" value="Genomic_DNA"/>
</dbReference>
<sequence>MREKERKGMRKREKSEFLYFTFPYFLRYRSANLFSADSLL</sequence>
<accession>A0A0L8FHR4</accession>
<proteinExistence type="predicted"/>
<organism evidence="1">
    <name type="scientific">Octopus bimaculoides</name>
    <name type="common">California two-spotted octopus</name>
    <dbReference type="NCBI Taxonomy" id="37653"/>
    <lineage>
        <taxon>Eukaryota</taxon>
        <taxon>Metazoa</taxon>
        <taxon>Spiralia</taxon>
        <taxon>Lophotrochozoa</taxon>
        <taxon>Mollusca</taxon>
        <taxon>Cephalopoda</taxon>
        <taxon>Coleoidea</taxon>
        <taxon>Octopodiformes</taxon>
        <taxon>Octopoda</taxon>
        <taxon>Incirrata</taxon>
        <taxon>Octopodidae</taxon>
        <taxon>Octopus</taxon>
    </lineage>
</organism>
<gene>
    <name evidence="1" type="ORF">OCBIM_22020095mg</name>
</gene>
<name>A0A0L8FHR4_OCTBM</name>
<reference evidence="1" key="1">
    <citation type="submission" date="2015-07" db="EMBL/GenBank/DDBJ databases">
        <title>MeaNS - Measles Nucleotide Surveillance Program.</title>
        <authorList>
            <person name="Tran T."/>
            <person name="Druce J."/>
        </authorList>
    </citation>
    <scope>NUCLEOTIDE SEQUENCE</scope>
    <source>
        <strain evidence="1">UCB-OBI-ISO-001</strain>
        <tissue evidence="1">Gonad</tissue>
    </source>
</reference>
<dbReference type="AlphaFoldDB" id="A0A0L8FHR4"/>
<protein>
    <submittedName>
        <fullName evidence="1">Uncharacterized protein</fullName>
    </submittedName>
</protein>
<evidence type="ECO:0000313" key="1">
    <source>
        <dbReference type="EMBL" id="KOF63162.1"/>
    </source>
</evidence>